<dbReference type="GO" id="GO:0006427">
    <property type="term" value="P:histidyl-tRNA aminoacylation"/>
    <property type="evidence" value="ECO:0007669"/>
    <property type="project" value="UniProtKB-UniRule"/>
</dbReference>
<name>A0A380A8G7_9GAMM</name>
<dbReference type="CDD" id="cd00859">
    <property type="entry name" value="HisRS_anticodon"/>
    <property type="match status" value="1"/>
</dbReference>
<evidence type="ECO:0000256" key="11">
    <source>
        <dbReference type="HAMAP-Rule" id="MF_00127"/>
    </source>
</evidence>
<evidence type="ECO:0000256" key="12">
    <source>
        <dbReference type="PIRSR" id="PIRSR001549-1"/>
    </source>
</evidence>
<evidence type="ECO:0000256" key="1">
    <source>
        <dbReference type="ARBA" id="ARBA00004496"/>
    </source>
</evidence>
<evidence type="ECO:0000313" key="14">
    <source>
        <dbReference type="EMBL" id="SUI76118.1"/>
    </source>
</evidence>
<dbReference type="SUPFAM" id="SSF52954">
    <property type="entry name" value="Class II aaRS ABD-related"/>
    <property type="match status" value="1"/>
</dbReference>
<dbReference type="InterPro" id="IPR006195">
    <property type="entry name" value="aa-tRNA-synth_II"/>
</dbReference>
<dbReference type="GO" id="GO:0005737">
    <property type="term" value="C:cytoplasm"/>
    <property type="evidence" value="ECO:0007669"/>
    <property type="project" value="UniProtKB-SubCell"/>
</dbReference>
<evidence type="ECO:0000256" key="8">
    <source>
        <dbReference type="ARBA" id="ARBA00022917"/>
    </source>
</evidence>
<evidence type="ECO:0000313" key="15">
    <source>
        <dbReference type="Proteomes" id="UP000255061"/>
    </source>
</evidence>
<accession>A0A380A8G7</accession>
<dbReference type="GO" id="GO:0005524">
    <property type="term" value="F:ATP binding"/>
    <property type="evidence" value="ECO:0007669"/>
    <property type="project" value="UniProtKB-UniRule"/>
</dbReference>
<evidence type="ECO:0000259" key="13">
    <source>
        <dbReference type="PROSITE" id="PS50862"/>
    </source>
</evidence>
<evidence type="ECO:0000256" key="10">
    <source>
        <dbReference type="ARBA" id="ARBA00047639"/>
    </source>
</evidence>
<comment type="similarity">
    <text evidence="2 11">Belongs to the class-II aminoacyl-tRNA synthetase family.</text>
</comment>
<keyword evidence="5 11" id="KW-0436">Ligase</keyword>
<evidence type="ECO:0000256" key="5">
    <source>
        <dbReference type="ARBA" id="ARBA00022598"/>
    </source>
</evidence>
<reference evidence="14 15" key="1">
    <citation type="submission" date="2018-06" db="EMBL/GenBank/DDBJ databases">
        <authorList>
            <consortium name="Pathogen Informatics"/>
            <person name="Doyle S."/>
        </authorList>
    </citation>
    <scope>NUCLEOTIDE SEQUENCE [LARGE SCALE GENOMIC DNA]</scope>
    <source>
        <strain evidence="14 15">NCTC10736</strain>
    </source>
</reference>
<proteinExistence type="inferred from homology"/>
<feature type="binding site" evidence="12">
    <location>
        <position position="127"/>
    </location>
    <ligand>
        <name>L-histidine</name>
        <dbReference type="ChEBI" id="CHEBI:57595"/>
    </ligand>
</feature>
<evidence type="ECO:0000256" key="3">
    <source>
        <dbReference type="ARBA" id="ARBA00011738"/>
    </source>
</evidence>
<dbReference type="EC" id="6.1.1.21" evidence="11"/>
<feature type="binding site" evidence="12">
    <location>
        <position position="113"/>
    </location>
    <ligand>
        <name>L-histidine</name>
        <dbReference type="ChEBI" id="CHEBI:57595"/>
    </ligand>
</feature>
<evidence type="ECO:0000256" key="4">
    <source>
        <dbReference type="ARBA" id="ARBA00022490"/>
    </source>
</evidence>
<dbReference type="InterPro" id="IPR045864">
    <property type="entry name" value="aa-tRNA-synth_II/BPL/LPL"/>
</dbReference>
<dbReference type="AlphaFoldDB" id="A0A380A8G7"/>
<dbReference type="PANTHER" id="PTHR43707:SF1">
    <property type="entry name" value="HISTIDINE--TRNA LIGASE, MITOCHONDRIAL-RELATED"/>
    <property type="match status" value="1"/>
</dbReference>
<dbReference type="FunFam" id="3.30.930.10:FF:000005">
    <property type="entry name" value="Histidine--tRNA ligase"/>
    <property type="match status" value="1"/>
</dbReference>
<dbReference type="PANTHER" id="PTHR43707">
    <property type="entry name" value="HISTIDYL-TRNA SYNTHETASE"/>
    <property type="match status" value="1"/>
</dbReference>
<evidence type="ECO:0000256" key="2">
    <source>
        <dbReference type="ARBA" id="ARBA00008226"/>
    </source>
</evidence>
<evidence type="ECO:0000256" key="7">
    <source>
        <dbReference type="ARBA" id="ARBA00022840"/>
    </source>
</evidence>
<comment type="catalytic activity">
    <reaction evidence="10 11">
        <text>tRNA(His) + L-histidine + ATP = L-histidyl-tRNA(His) + AMP + diphosphate + H(+)</text>
        <dbReference type="Rhea" id="RHEA:17313"/>
        <dbReference type="Rhea" id="RHEA-COMP:9665"/>
        <dbReference type="Rhea" id="RHEA-COMP:9689"/>
        <dbReference type="ChEBI" id="CHEBI:15378"/>
        <dbReference type="ChEBI" id="CHEBI:30616"/>
        <dbReference type="ChEBI" id="CHEBI:33019"/>
        <dbReference type="ChEBI" id="CHEBI:57595"/>
        <dbReference type="ChEBI" id="CHEBI:78442"/>
        <dbReference type="ChEBI" id="CHEBI:78527"/>
        <dbReference type="ChEBI" id="CHEBI:456215"/>
        <dbReference type="EC" id="6.1.1.21"/>
    </reaction>
</comment>
<dbReference type="GO" id="GO:0004821">
    <property type="term" value="F:histidine-tRNA ligase activity"/>
    <property type="evidence" value="ECO:0007669"/>
    <property type="project" value="UniProtKB-UniRule"/>
</dbReference>
<dbReference type="InterPro" id="IPR004154">
    <property type="entry name" value="Anticodon-bd"/>
</dbReference>
<keyword evidence="7 11" id="KW-0067">ATP-binding</keyword>
<dbReference type="HAMAP" id="MF_00127">
    <property type="entry name" value="His_tRNA_synth"/>
    <property type="match status" value="1"/>
</dbReference>
<dbReference type="InterPro" id="IPR004516">
    <property type="entry name" value="HisRS/HisZ"/>
</dbReference>
<dbReference type="NCBIfam" id="TIGR00442">
    <property type="entry name" value="hisS"/>
    <property type="match status" value="1"/>
</dbReference>
<dbReference type="Pfam" id="PF13393">
    <property type="entry name" value="tRNA-synt_His"/>
    <property type="match status" value="1"/>
</dbReference>
<dbReference type="InterPro" id="IPR041715">
    <property type="entry name" value="HisRS-like_core"/>
</dbReference>
<organism evidence="14 15">
    <name type="scientific">Shewanella morhuae</name>
    <dbReference type="NCBI Taxonomy" id="365591"/>
    <lineage>
        <taxon>Bacteria</taxon>
        <taxon>Pseudomonadati</taxon>
        <taxon>Pseudomonadota</taxon>
        <taxon>Gammaproteobacteria</taxon>
        <taxon>Alteromonadales</taxon>
        <taxon>Shewanellaceae</taxon>
        <taxon>Shewanella</taxon>
    </lineage>
</organism>
<dbReference type="CDD" id="cd00773">
    <property type="entry name" value="HisRS-like_core"/>
    <property type="match status" value="1"/>
</dbReference>
<feature type="binding site" evidence="12">
    <location>
        <begin position="83"/>
        <end position="85"/>
    </location>
    <ligand>
        <name>L-histidine</name>
        <dbReference type="ChEBI" id="CHEBI:57595"/>
    </ligand>
</feature>
<dbReference type="InterPro" id="IPR015807">
    <property type="entry name" value="His-tRNA-ligase"/>
</dbReference>
<evidence type="ECO:0000256" key="6">
    <source>
        <dbReference type="ARBA" id="ARBA00022741"/>
    </source>
</evidence>
<dbReference type="PROSITE" id="PS50862">
    <property type="entry name" value="AA_TRNA_LIGASE_II"/>
    <property type="match status" value="1"/>
</dbReference>
<keyword evidence="9 11" id="KW-0030">Aminoacyl-tRNA synthetase</keyword>
<keyword evidence="8 11" id="KW-0648">Protein biosynthesis</keyword>
<protein>
    <recommendedName>
        <fullName evidence="11">Histidine--tRNA ligase</fullName>
        <ecNumber evidence="11">6.1.1.21</ecNumber>
    </recommendedName>
    <alternativeName>
        <fullName evidence="11">Histidyl-tRNA synthetase</fullName>
        <shortName evidence="11">HisRS</shortName>
    </alternativeName>
</protein>
<evidence type="ECO:0000256" key="9">
    <source>
        <dbReference type="ARBA" id="ARBA00023146"/>
    </source>
</evidence>
<comment type="subunit">
    <text evidence="3 11">Homodimer.</text>
</comment>
<dbReference type="Gene3D" id="3.40.50.800">
    <property type="entry name" value="Anticodon-binding domain"/>
    <property type="match status" value="1"/>
</dbReference>
<dbReference type="InterPro" id="IPR036621">
    <property type="entry name" value="Anticodon-bd_dom_sf"/>
</dbReference>
<dbReference type="PIRSF" id="PIRSF001549">
    <property type="entry name" value="His-tRNA_synth"/>
    <property type="match status" value="1"/>
</dbReference>
<keyword evidence="6 11" id="KW-0547">Nucleotide-binding</keyword>
<dbReference type="Pfam" id="PF03129">
    <property type="entry name" value="HGTP_anticodon"/>
    <property type="match status" value="1"/>
</dbReference>
<keyword evidence="4 11" id="KW-0963">Cytoplasm</keyword>
<dbReference type="Proteomes" id="UP000255061">
    <property type="component" value="Unassembled WGS sequence"/>
</dbReference>
<feature type="binding site" evidence="12">
    <location>
        <position position="131"/>
    </location>
    <ligand>
        <name>L-histidine</name>
        <dbReference type="ChEBI" id="CHEBI:57595"/>
    </ligand>
</feature>
<feature type="binding site" evidence="12">
    <location>
        <position position="259"/>
    </location>
    <ligand>
        <name>L-histidine</name>
        <dbReference type="ChEBI" id="CHEBI:57595"/>
    </ligand>
</feature>
<dbReference type="SUPFAM" id="SSF55681">
    <property type="entry name" value="Class II aaRS and biotin synthetases"/>
    <property type="match status" value="1"/>
</dbReference>
<sequence>MAKQIQAIRGMNDILPTQSPLWQKVEAVLRSSVSAYGYSEIRTPIVENTDLFKRSIGEVTDIVEKEMYTFADNNGDSLTLRPEGTASTVRAGNENGLLYNQEQRLWYMGPMFRHERPQKGRYRQFNQFGVEVYGIGTPDIDAEVLMLSARLWDKLAISEHVSLELNTLGDPAERAVYRDALIAFLEQHKDALDEESKRRMYTNPLRVLDSKDANVQAILTDAPELMDFLGEESKTHFSQLRELLDAVGIKYTINPRLVRGLDYYNRTVFEWVTSSLGSQGTVLAGGRYDGLVAQLGGKDTPAVGFAMGLERIVLLLETLELTKDIPAAVDVYVIAMGDSCLVEAIKAAQELRDALPSLKVMSHCGGGNVKKQMKRADKSGASVALLLGEDELADGMVTVKHLRNNNEQQRIARHALSAYLAELAIK</sequence>
<dbReference type="RefSeq" id="WP_115406046.1">
    <property type="nucleotide sequence ID" value="NZ_UGYV01000001.1"/>
</dbReference>
<feature type="domain" description="Aminoacyl-transfer RNA synthetases class-II family profile" evidence="13">
    <location>
        <begin position="1"/>
        <end position="326"/>
    </location>
</feature>
<comment type="subcellular location">
    <subcellularLocation>
        <location evidence="1 11">Cytoplasm</location>
    </subcellularLocation>
</comment>
<gene>
    <name evidence="11 14" type="primary">hisS</name>
    <name evidence="14" type="ORF">NCTC10736_01833</name>
</gene>
<dbReference type="Gene3D" id="3.30.930.10">
    <property type="entry name" value="Bira Bifunctional Protein, Domain 2"/>
    <property type="match status" value="1"/>
</dbReference>
<dbReference type="InterPro" id="IPR033656">
    <property type="entry name" value="HisRS_anticodon"/>
</dbReference>
<dbReference type="EMBL" id="UGYV01000001">
    <property type="protein sequence ID" value="SUI76118.1"/>
    <property type="molecule type" value="Genomic_DNA"/>
</dbReference>
<feature type="binding site" evidence="12">
    <location>
        <begin position="263"/>
        <end position="264"/>
    </location>
    <ligand>
        <name>L-histidine</name>
        <dbReference type="ChEBI" id="CHEBI:57595"/>
    </ligand>
</feature>